<evidence type="ECO:0000313" key="1">
    <source>
        <dbReference type="EMBL" id="CAB4180262.1"/>
    </source>
</evidence>
<organism evidence="1">
    <name type="scientific">uncultured Caudovirales phage</name>
    <dbReference type="NCBI Taxonomy" id="2100421"/>
    <lineage>
        <taxon>Viruses</taxon>
        <taxon>Duplodnaviria</taxon>
        <taxon>Heunggongvirae</taxon>
        <taxon>Uroviricota</taxon>
        <taxon>Caudoviricetes</taxon>
        <taxon>Peduoviridae</taxon>
        <taxon>Maltschvirus</taxon>
        <taxon>Maltschvirus maltsch</taxon>
    </lineage>
</organism>
<accession>A0A6J5Q9R2</accession>
<name>A0A6J5Q9R2_9CAUD</name>
<reference evidence="1" key="1">
    <citation type="submission" date="2020-05" db="EMBL/GenBank/DDBJ databases">
        <authorList>
            <person name="Chiriac C."/>
            <person name="Salcher M."/>
            <person name="Ghai R."/>
            <person name="Kavagutti S V."/>
        </authorList>
    </citation>
    <scope>NUCLEOTIDE SEQUENCE</scope>
</reference>
<gene>
    <name evidence="1" type="ORF">UFOVP1052_15</name>
</gene>
<dbReference type="EMBL" id="LR797000">
    <property type="protein sequence ID" value="CAB4180262.1"/>
    <property type="molecule type" value="Genomic_DNA"/>
</dbReference>
<sequence>MAYTDLLNEALDDLTTTLEAVSGLRVINDPTKIVPNCVFLLAPSFTTAAGNGNIIRMDFPIKVVGSGPAGLPVLRQIMSIVATVLGSTIVVMSGRPSTLEVGGQEFPCYDLAVGLEARTS</sequence>
<proteinExistence type="predicted"/>
<protein>
    <submittedName>
        <fullName evidence="1">Uncharacterized protein</fullName>
    </submittedName>
</protein>